<keyword evidence="4" id="KW-1185">Reference proteome</keyword>
<dbReference type="OrthoDB" id="9805336at2"/>
<accession>A0A4R5DAF0</accession>
<sequence>MSKFLAMAFILLSQFANAQAFSSGGSASDGILNAFENPALLQLGKSKAWSANVMYFEVSAGSNTASLSTANLGRINADFFRRKILGESKVSSGLGLVEVLGPSLSINLTDKLAMGLSTRSRLHANYSEVNGRLISEIGEVVKQVKEYPHVIPKSEPMRTSIAVFNEIGLSAAYQVFKSNMHEISFGTTLNFINGIGHTSIDVSDFQGILNTTNIYSYLTNSKGEVATRSGGKLLDQIRLTNFFRFEKASLGADFGLSYSFRKTAIQAYKFRIGISITDIGSIRYKADSIYSKSYDINISSSERLYFNNNFKNSSFSETARVFDTYPELFTPTKNNNDLYKVPLPTTLRIQADYIFSPNISISGNILTSLRKKGITGSLYNLATVNVIPRWDKADMTFFLPLTIQEYTGLAVGAGLRYKGLYITSKNLISLLFGTKQVDLRCGFLIRSK</sequence>
<feature type="chain" id="PRO_5020202936" description="DUF5723 domain-containing protein" evidence="1">
    <location>
        <begin position="19"/>
        <end position="448"/>
    </location>
</feature>
<dbReference type="Pfam" id="PF18990">
    <property type="entry name" value="DUF5723"/>
    <property type="match status" value="1"/>
</dbReference>
<comment type="caution">
    <text evidence="3">The sequence shown here is derived from an EMBL/GenBank/DDBJ whole genome shotgun (WGS) entry which is preliminary data.</text>
</comment>
<dbReference type="InterPro" id="IPR043781">
    <property type="entry name" value="DUF5723"/>
</dbReference>
<keyword evidence="1" id="KW-0732">Signal</keyword>
<feature type="domain" description="DUF5723" evidence="2">
    <location>
        <begin position="58"/>
        <end position="424"/>
    </location>
</feature>
<gene>
    <name evidence="3" type="ORF">E0F88_32675</name>
</gene>
<name>A0A4R5DAF0_9BACT</name>
<evidence type="ECO:0000313" key="3">
    <source>
        <dbReference type="EMBL" id="TDE08414.1"/>
    </source>
</evidence>
<dbReference type="Proteomes" id="UP000294850">
    <property type="component" value="Unassembled WGS sequence"/>
</dbReference>
<dbReference type="Gene3D" id="2.40.160.60">
    <property type="entry name" value="Outer membrane protein transport protein (OMPP1/FadL/TodX)"/>
    <property type="match status" value="1"/>
</dbReference>
<feature type="signal peptide" evidence="1">
    <location>
        <begin position="1"/>
        <end position="18"/>
    </location>
</feature>
<evidence type="ECO:0000256" key="1">
    <source>
        <dbReference type="SAM" id="SignalP"/>
    </source>
</evidence>
<reference evidence="3 4" key="1">
    <citation type="submission" date="2019-03" db="EMBL/GenBank/DDBJ databases">
        <title>Dyadobacter AR-3-6 sp. nov., isolated from arctic soil.</title>
        <authorList>
            <person name="Chaudhary D.K."/>
        </authorList>
    </citation>
    <scope>NUCLEOTIDE SEQUENCE [LARGE SCALE GENOMIC DNA]</scope>
    <source>
        <strain evidence="3 4">AR-3-6</strain>
    </source>
</reference>
<dbReference type="EMBL" id="SMFL01000026">
    <property type="protein sequence ID" value="TDE08414.1"/>
    <property type="molecule type" value="Genomic_DNA"/>
</dbReference>
<protein>
    <recommendedName>
        <fullName evidence="2">DUF5723 domain-containing protein</fullName>
    </recommendedName>
</protein>
<organism evidence="3 4">
    <name type="scientific">Dyadobacter psychrotolerans</name>
    <dbReference type="NCBI Taxonomy" id="2541721"/>
    <lineage>
        <taxon>Bacteria</taxon>
        <taxon>Pseudomonadati</taxon>
        <taxon>Bacteroidota</taxon>
        <taxon>Cytophagia</taxon>
        <taxon>Cytophagales</taxon>
        <taxon>Spirosomataceae</taxon>
        <taxon>Dyadobacter</taxon>
    </lineage>
</organism>
<proteinExistence type="predicted"/>
<dbReference type="RefSeq" id="WP_131962866.1">
    <property type="nucleotide sequence ID" value="NZ_SMFL01000026.1"/>
</dbReference>
<dbReference type="AlphaFoldDB" id="A0A4R5DAF0"/>
<evidence type="ECO:0000259" key="2">
    <source>
        <dbReference type="Pfam" id="PF18990"/>
    </source>
</evidence>
<evidence type="ECO:0000313" key="4">
    <source>
        <dbReference type="Proteomes" id="UP000294850"/>
    </source>
</evidence>